<comment type="function">
    <text evidence="4">Required for the assembly of mitochondrial cytochrome c oxidase.</text>
</comment>
<accession>A0A1Y2CVE2</accession>
<dbReference type="AlphaFoldDB" id="A0A1Y2CVE2"/>
<dbReference type="EMBL" id="MCGO01000006">
    <property type="protein sequence ID" value="ORY50998.1"/>
    <property type="molecule type" value="Genomic_DNA"/>
</dbReference>
<evidence type="ECO:0000256" key="2">
    <source>
        <dbReference type="ARBA" id="ARBA00022490"/>
    </source>
</evidence>
<proteinExistence type="inferred from homology"/>
<dbReference type="Pfam" id="PF06747">
    <property type="entry name" value="CHCH"/>
    <property type="match status" value="1"/>
</dbReference>
<reference evidence="8 9" key="1">
    <citation type="submission" date="2016-07" db="EMBL/GenBank/DDBJ databases">
        <title>Pervasive Adenine N6-methylation of Active Genes in Fungi.</title>
        <authorList>
            <consortium name="DOE Joint Genome Institute"/>
            <person name="Mondo S.J."/>
            <person name="Dannebaum R.O."/>
            <person name="Kuo R.C."/>
            <person name="Labutti K."/>
            <person name="Haridas S."/>
            <person name="Kuo A."/>
            <person name="Salamov A."/>
            <person name="Ahrendt S.R."/>
            <person name="Lipzen A."/>
            <person name="Sullivan W."/>
            <person name="Andreopoulos W.B."/>
            <person name="Clum A."/>
            <person name="Lindquist E."/>
            <person name="Daum C."/>
            <person name="Ramamoorthy G.K."/>
            <person name="Gryganskyi A."/>
            <person name="Culley D."/>
            <person name="Magnuson J.K."/>
            <person name="James T.Y."/>
            <person name="O'Malley M.A."/>
            <person name="Stajich J.E."/>
            <person name="Spatafora J.W."/>
            <person name="Visel A."/>
            <person name="Grigoriev I.V."/>
        </authorList>
    </citation>
    <scope>NUCLEOTIDE SEQUENCE [LARGE SCALE GENOMIC DNA]</scope>
    <source>
        <strain evidence="8 9">JEL800</strain>
    </source>
</reference>
<dbReference type="PROSITE" id="PS51808">
    <property type="entry name" value="CHCH"/>
    <property type="match status" value="1"/>
</dbReference>
<keyword evidence="2" id="KW-0963">Cytoplasm</keyword>
<evidence type="ECO:0000313" key="9">
    <source>
        <dbReference type="Proteomes" id="UP000193642"/>
    </source>
</evidence>
<gene>
    <name evidence="8" type="ORF">BCR33DRAFT_712942</name>
</gene>
<evidence type="ECO:0000256" key="5">
    <source>
        <dbReference type="ARBA" id="ARBA00038223"/>
    </source>
</evidence>
<dbReference type="GO" id="GO:0005758">
    <property type="term" value="C:mitochondrial intermembrane space"/>
    <property type="evidence" value="ECO:0007669"/>
    <property type="project" value="TreeGrafter"/>
</dbReference>
<dbReference type="PANTHER" id="PTHR21107">
    <property type="entry name" value="CYTOCHROME C OXIDASE ASSEMBLY PROTEIN COX19"/>
    <property type="match status" value="1"/>
</dbReference>
<dbReference type="GO" id="GO:0033617">
    <property type="term" value="P:mitochondrial respiratory chain complex IV assembly"/>
    <property type="evidence" value="ECO:0007669"/>
    <property type="project" value="TreeGrafter"/>
</dbReference>
<comment type="subcellular location">
    <subcellularLocation>
        <location evidence="1">Cytoplasm</location>
    </subcellularLocation>
</comment>
<evidence type="ECO:0000256" key="3">
    <source>
        <dbReference type="ARBA" id="ARBA00023157"/>
    </source>
</evidence>
<organism evidence="8 9">
    <name type="scientific">Rhizoclosmatium globosum</name>
    <dbReference type="NCBI Taxonomy" id="329046"/>
    <lineage>
        <taxon>Eukaryota</taxon>
        <taxon>Fungi</taxon>
        <taxon>Fungi incertae sedis</taxon>
        <taxon>Chytridiomycota</taxon>
        <taxon>Chytridiomycota incertae sedis</taxon>
        <taxon>Chytridiomycetes</taxon>
        <taxon>Chytridiales</taxon>
        <taxon>Chytriomycetaceae</taxon>
        <taxon>Rhizoclosmatium</taxon>
    </lineage>
</organism>
<evidence type="ECO:0000256" key="1">
    <source>
        <dbReference type="ARBA" id="ARBA00004496"/>
    </source>
</evidence>
<comment type="similarity">
    <text evidence="5">Belongs to the COX19 family.</text>
</comment>
<dbReference type="Proteomes" id="UP000193642">
    <property type="component" value="Unassembled WGS sequence"/>
</dbReference>
<keyword evidence="9" id="KW-1185">Reference proteome</keyword>
<protein>
    <recommendedName>
        <fullName evidence="7">CHCH domain-containing protein</fullName>
    </recommendedName>
</protein>
<dbReference type="InterPro" id="IPR051383">
    <property type="entry name" value="COX19"/>
</dbReference>
<evidence type="ECO:0000259" key="7">
    <source>
        <dbReference type="Pfam" id="PF06747"/>
    </source>
</evidence>
<feature type="region of interest" description="Disordered" evidence="6">
    <location>
        <begin position="72"/>
        <end position="107"/>
    </location>
</feature>
<sequence>MSMGNSFQRTSIKAIPPERGAFPLDLEGLCKEPFKAYMECMHKQKGGEHKACRDLSKAYIQCRMNTKLMEPDSFENIGFGDKKSSPSISKADAASAEKSKPAESSTS</sequence>
<dbReference type="STRING" id="329046.A0A1Y2CVE2"/>
<evidence type="ECO:0000256" key="6">
    <source>
        <dbReference type="SAM" id="MobiDB-lite"/>
    </source>
</evidence>
<keyword evidence="3" id="KW-1015">Disulfide bond</keyword>
<comment type="caution">
    <text evidence="8">The sequence shown here is derived from an EMBL/GenBank/DDBJ whole genome shotgun (WGS) entry which is preliminary data.</text>
</comment>
<dbReference type="PANTHER" id="PTHR21107:SF2">
    <property type="entry name" value="CYTOCHROME C OXIDASE ASSEMBLY PROTEIN COX19"/>
    <property type="match status" value="1"/>
</dbReference>
<dbReference type="OrthoDB" id="268594at2759"/>
<evidence type="ECO:0000256" key="4">
    <source>
        <dbReference type="ARBA" id="ARBA00037279"/>
    </source>
</evidence>
<evidence type="ECO:0000313" key="8">
    <source>
        <dbReference type="EMBL" id="ORY50998.1"/>
    </source>
</evidence>
<name>A0A1Y2CVE2_9FUNG</name>
<dbReference type="InterPro" id="IPR010625">
    <property type="entry name" value="CHCH"/>
</dbReference>
<feature type="domain" description="CHCH" evidence="7">
    <location>
        <begin position="30"/>
        <end position="65"/>
    </location>
</feature>